<dbReference type="Proteomes" id="UP000292957">
    <property type="component" value="Unassembled WGS sequence"/>
</dbReference>
<feature type="region of interest" description="Disordered" evidence="1">
    <location>
        <begin position="154"/>
        <end position="228"/>
    </location>
</feature>
<reference evidence="2" key="1">
    <citation type="submission" date="2019-01" db="EMBL/GenBank/DDBJ databases">
        <title>Draft genome sequences of three monokaryotic isolates of the white-rot basidiomycete fungus Dichomitus squalens.</title>
        <authorList>
            <consortium name="DOE Joint Genome Institute"/>
            <person name="Lopez S.C."/>
            <person name="Andreopoulos B."/>
            <person name="Pangilinan J."/>
            <person name="Lipzen A."/>
            <person name="Riley R."/>
            <person name="Ahrendt S."/>
            <person name="Ng V."/>
            <person name="Barry K."/>
            <person name="Daum C."/>
            <person name="Grigoriev I.V."/>
            <person name="Hilden K.S."/>
            <person name="Makela M.R."/>
            <person name="de Vries R.P."/>
        </authorList>
    </citation>
    <scope>NUCLEOTIDE SEQUENCE [LARGE SCALE GENOMIC DNA]</scope>
    <source>
        <strain evidence="2">OM18370.1</strain>
    </source>
</reference>
<feature type="non-terminal residue" evidence="2">
    <location>
        <position position="1"/>
    </location>
</feature>
<feature type="compositionally biased region" description="Basic and acidic residues" evidence="1">
    <location>
        <begin position="154"/>
        <end position="164"/>
    </location>
</feature>
<proteinExistence type="predicted"/>
<dbReference type="AlphaFoldDB" id="A0A4Q9M4U4"/>
<evidence type="ECO:0000313" key="2">
    <source>
        <dbReference type="EMBL" id="TBU21869.1"/>
    </source>
</evidence>
<dbReference type="Gene3D" id="3.90.180.10">
    <property type="entry name" value="Medium-chain alcohol dehydrogenases, catalytic domain"/>
    <property type="match status" value="1"/>
</dbReference>
<dbReference type="EMBL" id="ML143571">
    <property type="protein sequence ID" value="TBU21869.1"/>
    <property type="molecule type" value="Genomic_DNA"/>
</dbReference>
<gene>
    <name evidence="2" type="ORF">BD311DRAFT_179955</name>
    <name evidence="3" type="ORF">BD311DRAFT_555001</name>
</gene>
<evidence type="ECO:0000313" key="3">
    <source>
        <dbReference type="EMBL" id="TBU24537.1"/>
    </source>
</evidence>
<organism evidence="2">
    <name type="scientific">Dichomitus squalens</name>
    <dbReference type="NCBI Taxonomy" id="114155"/>
    <lineage>
        <taxon>Eukaryota</taxon>
        <taxon>Fungi</taxon>
        <taxon>Dikarya</taxon>
        <taxon>Basidiomycota</taxon>
        <taxon>Agaricomycotina</taxon>
        <taxon>Agaricomycetes</taxon>
        <taxon>Polyporales</taxon>
        <taxon>Polyporaceae</taxon>
        <taxon>Dichomitus</taxon>
    </lineage>
</organism>
<evidence type="ECO:0000256" key="1">
    <source>
        <dbReference type="SAM" id="MobiDB-lite"/>
    </source>
</evidence>
<dbReference type="PANTHER" id="PTHR45348:SF2">
    <property type="entry name" value="ZINC-TYPE ALCOHOL DEHYDROGENASE-LIKE PROTEIN C2E1P3.01"/>
    <property type="match status" value="1"/>
</dbReference>
<dbReference type="EMBL" id="ML143477">
    <property type="protein sequence ID" value="TBU24537.1"/>
    <property type="molecule type" value="Genomic_DNA"/>
</dbReference>
<dbReference type="InterPro" id="IPR036291">
    <property type="entry name" value="NAD(P)-bd_dom_sf"/>
</dbReference>
<protein>
    <recommendedName>
        <fullName evidence="4">Alcohol dehydrogenase-like C-terminal domain-containing protein</fullName>
    </recommendedName>
</protein>
<feature type="compositionally biased region" description="Basic and acidic residues" evidence="1">
    <location>
        <begin position="191"/>
        <end position="200"/>
    </location>
</feature>
<sequence>VFWASHWLIPGCFPTQQLQRLLTRDVRPHVVSASHPSTLTGRQVPANISFDQAATVPLAFATAVTPIWASEDGAKSARFTPPWEAGGTTKYAGKAALVLGGSTSVGQFVIQCARMQGFSPIIATSSPRNAAFLNSLGATDVLDRSLPPSDIKSALEREEGRGQADRAGVGELQRPREQGARGGDLQAADGVARDGCDRAEQSGGAPERACGGRGGAGEDADGIGQRRQARCAYFRDPVNVRV</sequence>
<dbReference type="Gene3D" id="3.40.50.720">
    <property type="entry name" value="NAD(P)-binding Rossmann-like Domain"/>
    <property type="match status" value="1"/>
</dbReference>
<dbReference type="PANTHER" id="PTHR45348">
    <property type="entry name" value="HYPOTHETICAL OXIDOREDUCTASE (EUROFUNG)"/>
    <property type="match status" value="1"/>
</dbReference>
<dbReference type="GO" id="GO:0016651">
    <property type="term" value="F:oxidoreductase activity, acting on NAD(P)H"/>
    <property type="evidence" value="ECO:0007669"/>
    <property type="project" value="InterPro"/>
</dbReference>
<name>A0A4Q9M4U4_9APHY</name>
<dbReference type="OrthoDB" id="3233595at2759"/>
<evidence type="ECO:0008006" key="4">
    <source>
        <dbReference type="Google" id="ProtNLM"/>
    </source>
</evidence>
<dbReference type="SUPFAM" id="SSF51735">
    <property type="entry name" value="NAD(P)-binding Rossmann-fold domains"/>
    <property type="match status" value="1"/>
</dbReference>
<dbReference type="InterPro" id="IPR047122">
    <property type="entry name" value="Trans-enoyl_RdTase-like"/>
</dbReference>
<accession>A0A4Q9M4U4</accession>